<proteinExistence type="predicted"/>
<dbReference type="EMBL" id="FUXL01000003">
    <property type="protein sequence ID" value="SJZ81597.1"/>
    <property type="molecule type" value="Genomic_DNA"/>
</dbReference>
<dbReference type="RefSeq" id="WP_078707250.1">
    <property type="nucleotide sequence ID" value="NZ_FUXL01000003.1"/>
</dbReference>
<gene>
    <name evidence="1" type="ORF">SAMN05428963_103137</name>
</gene>
<dbReference type="OrthoDB" id="7862614at2"/>
<sequence length="148" mass="16456">MLDIRNRHTAVRERLLAEALQEIVAELRLVDVVDYIAFLRMGEHGNIGDIVRSSSELHMKPGVLRFADGGEIDLNWGSVPVIALDLEFRHEPVVVHFRLELGAVNAAVDIRYIEVEDGEDATAAEVTDRLRHAIEASKIKPQPVTSVA</sequence>
<reference evidence="1 2" key="1">
    <citation type="submission" date="2017-02" db="EMBL/GenBank/DDBJ databases">
        <authorList>
            <person name="Peterson S.W."/>
        </authorList>
    </citation>
    <scope>NUCLEOTIDE SEQUENCE [LARGE SCALE GENOMIC DNA]</scope>
    <source>
        <strain evidence="1 2">USBA 369</strain>
    </source>
</reference>
<dbReference type="Proteomes" id="UP000190135">
    <property type="component" value="Unassembled WGS sequence"/>
</dbReference>
<keyword evidence="2" id="KW-1185">Reference proteome</keyword>
<dbReference type="STRING" id="1365950.SAMN05428963_103137"/>
<dbReference type="AlphaFoldDB" id="A0A1T4NR75"/>
<evidence type="ECO:0000313" key="1">
    <source>
        <dbReference type="EMBL" id="SJZ81597.1"/>
    </source>
</evidence>
<name>A0A1T4NR75_9HYPH</name>
<organism evidence="1 2">
    <name type="scientific">Consotaella salsifontis</name>
    <dbReference type="NCBI Taxonomy" id="1365950"/>
    <lineage>
        <taxon>Bacteria</taxon>
        <taxon>Pseudomonadati</taxon>
        <taxon>Pseudomonadota</taxon>
        <taxon>Alphaproteobacteria</taxon>
        <taxon>Hyphomicrobiales</taxon>
        <taxon>Aurantimonadaceae</taxon>
        <taxon>Consotaella</taxon>
    </lineage>
</organism>
<accession>A0A1T4NR75</accession>
<evidence type="ECO:0000313" key="2">
    <source>
        <dbReference type="Proteomes" id="UP000190135"/>
    </source>
</evidence>
<protein>
    <submittedName>
        <fullName evidence="1">Uncharacterized protein</fullName>
    </submittedName>
</protein>